<gene>
    <name evidence="2" type="ORF">LUZ62_042620</name>
</gene>
<evidence type="ECO:0000313" key="3">
    <source>
        <dbReference type="Proteomes" id="UP001140206"/>
    </source>
</evidence>
<feature type="domain" description="Reverse transcriptase Ty1/copia-type" evidence="1">
    <location>
        <begin position="47"/>
        <end position="109"/>
    </location>
</feature>
<protein>
    <submittedName>
        <fullName evidence="2">Reverse transcriptase</fullName>
    </submittedName>
</protein>
<dbReference type="Pfam" id="PF07727">
    <property type="entry name" value="RVT_2"/>
    <property type="match status" value="1"/>
</dbReference>
<evidence type="ECO:0000259" key="1">
    <source>
        <dbReference type="Pfam" id="PF07727"/>
    </source>
</evidence>
<keyword evidence="2" id="KW-0548">Nucleotidyltransferase</keyword>
<keyword evidence="3" id="KW-1185">Reference proteome</keyword>
<dbReference type="GO" id="GO:0003964">
    <property type="term" value="F:RNA-directed DNA polymerase activity"/>
    <property type="evidence" value="ECO:0007669"/>
    <property type="project" value="UniProtKB-KW"/>
</dbReference>
<dbReference type="InterPro" id="IPR013103">
    <property type="entry name" value="RVT_2"/>
</dbReference>
<dbReference type="AlphaFoldDB" id="A0AAV8FDN0"/>
<dbReference type="Proteomes" id="UP001140206">
    <property type="component" value="Chromosome 2"/>
</dbReference>
<organism evidence="2 3">
    <name type="scientific">Rhynchospora pubera</name>
    <dbReference type="NCBI Taxonomy" id="906938"/>
    <lineage>
        <taxon>Eukaryota</taxon>
        <taxon>Viridiplantae</taxon>
        <taxon>Streptophyta</taxon>
        <taxon>Embryophyta</taxon>
        <taxon>Tracheophyta</taxon>
        <taxon>Spermatophyta</taxon>
        <taxon>Magnoliopsida</taxon>
        <taxon>Liliopsida</taxon>
        <taxon>Poales</taxon>
        <taxon>Cyperaceae</taxon>
        <taxon>Cyperoideae</taxon>
        <taxon>Rhynchosporeae</taxon>
        <taxon>Rhynchospora</taxon>
    </lineage>
</organism>
<proteinExistence type="predicted"/>
<sequence length="120" mass="13694">MYVLKTTIEEELLVYIRDAATPKVAYDTLATLFSKKNDARLQLLESELMTINQPQGFETKAHPEYVCKLKKELHGLKQAPRAWYGKITEFLVQSSYTVTVSDSSLFTKEVKGKSPQSWCT</sequence>
<accession>A0AAV8FDN0</accession>
<comment type="caution">
    <text evidence="2">The sequence shown here is derived from an EMBL/GenBank/DDBJ whole genome shotgun (WGS) entry which is preliminary data.</text>
</comment>
<evidence type="ECO:0000313" key="2">
    <source>
        <dbReference type="EMBL" id="KAJ4791374.1"/>
    </source>
</evidence>
<dbReference type="EMBL" id="JAMFTS010000002">
    <property type="protein sequence ID" value="KAJ4791374.1"/>
    <property type="molecule type" value="Genomic_DNA"/>
</dbReference>
<keyword evidence="2" id="KW-0808">Transferase</keyword>
<name>A0AAV8FDN0_9POAL</name>
<keyword evidence="2" id="KW-0695">RNA-directed DNA polymerase</keyword>
<reference evidence="2" key="1">
    <citation type="submission" date="2022-08" db="EMBL/GenBank/DDBJ databases">
        <authorList>
            <person name="Marques A."/>
        </authorList>
    </citation>
    <scope>NUCLEOTIDE SEQUENCE</scope>
    <source>
        <strain evidence="2">RhyPub2mFocal</strain>
        <tissue evidence="2">Leaves</tissue>
    </source>
</reference>